<gene>
    <name evidence="2" type="ORF">DA73_0211895</name>
    <name evidence="1" type="ORF">DA73_0400036975</name>
</gene>
<evidence type="ECO:0000313" key="3">
    <source>
        <dbReference type="Proteomes" id="UP000029738"/>
    </source>
</evidence>
<comment type="caution">
    <text evidence="2">The sequence shown here is derived from an EMBL/GenBank/DDBJ whole genome shotgun (WGS) entry which is preliminary data.</text>
</comment>
<keyword evidence="3" id="KW-1185">Reference proteome</keyword>
<reference evidence="1" key="2">
    <citation type="submission" date="2019-11" db="EMBL/GenBank/DDBJ databases">
        <title>Improved Assembly of Tolypothrix boutellei genome.</title>
        <authorList>
            <person name="Sarangi A.N."/>
            <person name="Mukherjee M."/>
            <person name="Ghosh S."/>
            <person name="Singh D."/>
            <person name="Das A."/>
            <person name="Kant S."/>
            <person name="Prusty A."/>
            <person name="Tripathy S."/>
        </authorList>
    </citation>
    <scope>NUCLEOTIDE SEQUENCE</scope>
    <source>
        <strain evidence="1">VB521301</strain>
    </source>
</reference>
<dbReference type="RefSeq" id="WP_038073152.1">
    <property type="nucleotide sequence ID" value="NZ_JHEG04000001.1"/>
</dbReference>
<organism evidence="2">
    <name type="scientific">Tolypothrix bouteillei VB521301</name>
    <dbReference type="NCBI Taxonomy" id="1479485"/>
    <lineage>
        <taxon>Bacteria</taxon>
        <taxon>Bacillati</taxon>
        <taxon>Cyanobacteriota</taxon>
        <taxon>Cyanophyceae</taxon>
        <taxon>Nostocales</taxon>
        <taxon>Tolypothrichaceae</taxon>
        <taxon>Tolypothrix</taxon>
    </lineage>
</organism>
<accession>A0A0C1RJS1</accession>
<evidence type="ECO:0000313" key="2">
    <source>
        <dbReference type="EMBL" id="KIE12260.1"/>
    </source>
</evidence>
<protein>
    <submittedName>
        <fullName evidence="2">Uncharacterized protein</fullName>
    </submittedName>
</protein>
<sequence>MFHLQYDSDKQTLEPRFFEATGAVTQQSDRISGKTFDFLRAIPKIIDYSGFHLSEVQIYPRWSATGCGFITFLCIAPN</sequence>
<reference evidence="2" key="1">
    <citation type="journal article" date="2015" name="Genome Announc.">
        <title>Draft Genome Sequence of Tolypothrix boutellei Strain VB521301.</title>
        <authorList>
            <person name="Chandrababunaidu M.M."/>
            <person name="Singh D."/>
            <person name="Sen D."/>
            <person name="Bhan S."/>
            <person name="Das S."/>
            <person name="Gupta A."/>
            <person name="Adhikary S.P."/>
            <person name="Tripathy S."/>
        </authorList>
    </citation>
    <scope>NUCLEOTIDE SEQUENCE</scope>
    <source>
        <strain evidence="2">VB521301</strain>
    </source>
</reference>
<dbReference type="EMBL" id="JHEG04000001">
    <property type="protein sequence ID" value="KAF3890424.1"/>
    <property type="molecule type" value="Genomic_DNA"/>
</dbReference>
<name>A0A0C1RJS1_9CYAN</name>
<dbReference type="OrthoDB" id="19849at2"/>
<dbReference type="Proteomes" id="UP000029738">
    <property type="component" value="Unassembled WGS sequence"/>
</dbReference>
<evidence type="ECO:0000313" key="1">
    <source>
        <dbReference type="EMBL" id="KAF3890424.1"/>
    </source>
</evidence>
<dbReference type="AlphaFoldDB" id="A0A0C1RJS1"/>
<dbReference type="EMBL" id="JHEG02000037">
    <property type="protein sequence ID" value="KIE12260.1"/>
    <property type="molecule type" value="Genomic_DNA"/>
</dbReference>
<proteinExistence type="predicted"/>